<evidence type="ECO:0000313" key="3">
    <source>
        <dbReference type="Proteomes" id="UP000094444"/>
    </source>
</evidence>
<comment type="caution">
    <text evidence="2">The sequence shown here is derived from an EMBL/GenBank/DDBJ whole genome shotgun (WGS) entry which is preliminary data.</text>
</comment>
<reference evidence="2" key="1">
    <citation type="submission" date="2017-09" db="EMBL/GenBank/DDBJ databases">
        <title>Polyketide synthases of a Diaporthe helianthi virulent isolate.</title>
        <authorList>
            <person name="Baroncelli R."/>
        </authorList>
    </citation>
    <scope>NUCLEOTIDE SEQUENCE [LARGE SCALE GENOMIC DNA]</scope>
    <source>
        <strain evidence="2">7/96</strain>
    </source>
</reference>
<protein>
    <recommendedName>
        <fullName evidence="4">N-acetyltransferase domain-containing protein</fullName>
    </recommendedName>
</protein>
<sequence>MTKLVTAFKGEEVTAAMLKDAAKLFSENYGTWGNEGFGKPGKSLRFRACNAFACRWEYSGQQVCWVTQLVVHSDYRERRLATLLLSYLIDNDDDIFGIMSSHPAACKALAKAVGDHAVGLIAASPVSYVKDAKVCGSLFEARDTTGMVSGVDSNFYVDHTEPLEALAWFQGNGGWPLGDLCDGHEFLLVVDRPTRRRSRSASSQRSGIEPTGKEGTQDKDRRRRRRLLEFVPSTDSLADSSTDLARKSTFKITFAPRDPAHAVNMIPQQLKLILANISIHFDIASDFMGFPVSELVDAG</sequence>
<proteinExistence type="predicted"/>
<evidence type="ECO:0000256" key="1">
    <source>
        <dbReference type="SAM" id="MobiDB-lite"/>
    </source>
</evidence>
<feature type="compositionally biased region" description="Basic and acidic residues" evidence="1">
    <location>
        <begin position="211"/>
        <end position="220"/>
    </location>
</feature>
<dbReference type="Proteomes" id="UP000094444">
    <property type="component" value="Unassembled WGS sequence"/>
</dbReference>
<dbReference type="AlphaFoldDB" id="A0A2P5HYN5"/>
<evidence type="ECO:0000313" key="2">
    <source>
        <dbReference type="EMBL" id="POS75360.1"/>
    </source>
</evidence>
<dbReference type="CDD" id="cd04301">
    <property type="entry name" value="NAT_SF"/>
    <property type="match status" value="1"/>
</dbReference>
<feature type="region of interest" description="Disordered" evidence="1">
    <location>
        <begin position="197"/>
        <end position="224"/>
    </location>
</feature>
<organism evidence="2 3">
    <name type="scientific">Diaporthe helianthi</name>
    <dbReference type="NCBI Taxonomy" id="158607"/>
    <lineage>
        <taxon>Eukaryota</taxon>
        <taxon>Fungi</taxon>
        <taxon>Dikarya</taxon>
        <taxon>Ascomycota</taxon>
        <taxon>Pezizomycotina</taxon>
        <taxon>Sordariomycetes</taxon>
        <taxon>Sordariomycetidae</taxon>
        <taxon>Diaporthales</taxon>
        <taxon>Diaporthaceae</taxon>
        <taxon>Diaporthe</taxon>
    </lineage>
</organism>
<dbReference type="InParanoid" id="A0A2P5HYN5"/>
<gene>
    <name evidence="2" type="ORF">DHEL01_v206246</name>
</gene>
<keyword evidence="3" id="KW-1185">Reference proteome</keyword>
<name>A0A2P5HYN5_DIAHE</name>
<evidence type="ECO:0008006" key="4">
    <source>
        <dbReference type="Google" id="ProtNLM"/>
    </source>
</evidence>
<accession>A0A2P5HYN5</accession>
<dbReference type="STRING" id="158607.A0A2P5HYN5"/>
<dbReference type="OrthoDB" id="2019666at2759"/>
<dbReference type="EMBL" id="MAVT02000498">
    <property type="protein sequence ID" value="POS75360.1"/>
    <property type="molecule type" value="Genomic_DNA"/>
</dbReference>